<name>A0A9P8CSA4_9HYPO</name>
<comment type="subcellular location">
    <subcellularLocation>
        <location evidence="1">Cell membrane</location>
        <topology evidence="1">Multi-pass membrane protein</topology>
    </subcellularLocation>
</comment>
<keyword evidence="5 9" id="KW-1133">Transmembrane helix</keyword>
<dbReference type="Proteomes" id="UP000887229">
    <property type="component" value="Unassembled WGS sequence"/>
</dbReference>
<evidence type="ECO:0000313" key="11">
    <source>
        <dbReference type="Proteomes" id="UP000887229"/>
    </source>
</evidence>
<protein>
    <submittedName>
        <fullName evidence="10">Bestrophin, RFP-TM, chloride channel-domain-containing protein</fullName>
    </submittedName>
</protein>
<feature type="region of interest" description="Disordered" evidence="8">
    <location>
        <begin position="1"/>
        <end position="56"/>
    </location>
</feature>
<evidence type="ECO:0000256" key="5">
    <source>
        <dbReference type="ARBA" id="ARBA00022989"/>
    </source>
</evidence>
<feature type="transmembrane region" description="Helical" evidence="9">
    <location>
        <begin position="97"/>
        <end position="115"/>
    </location>
</feature>
<evidence type="ECO:0000256" key="8">
    <source>
        <dbReference type="SAM" id="MobiDB-lite"/>
    </source>
</evidence>
<dbReference type="OrthoDB" id="1368at2759"/>
<dbReference type="PANTHER" id="PTHR33281">
    <property type="entry name" value="UPF0187 PROTEIN YNEE"/>
    <property type="match status" value="1"/>
</dbReference>
<dbReference type="Pfam" id="PF25539">
    <property type="entry name" value="Bestrophin_2"/>
    <property type="match status" value="1"/>
</dbReference>
<feature type="compositionally biased region" description="Polar residues" evidence="8">
    <location>
        <begin position="1"/>
        <end position="36"/>
    </location>
</feature>
<dbReference type="RefSeq" id="XP_046121096.1">
    <property type="nucleotide sequence ID" value="XM_046262003.1"/>
</dbReference>
<keyword evidence="11" id="KW-1185">Reference proteome</keyword>
<evidence type="ECO:0000256" key="7">
    <source>
        <dbReference type="ARBA" id="ARBA00023136"/>
    </source>
</evidence>
<dbReference type="PANTHER" id="PTHR33281:SF19">
    <property type="entry name" value="VOLTAGE-DEPENDENT ANION CHANNEL-FORMING PROTEIN YNEE"/>
    <property type="match status" value="1"/>
</dbReference>
<keyword evidence="4 9" id="KW-0812">Transmembrane</keyword>
<keyword evidence="6" id="KW-0406">Ion transport</keyword>
<evidence type="ECO:0000256" key="1">
    <source>
        <dbReference type="ARBA" id="ARBA00004651"/>
    </source>
</evidence>
<dbReference type="GO" id="GO:0005254">
    <property type="term" value="F:chloride channel activity"/>
    <property type="evidence" value="ECO:0007669"/>
    <property type="project" value="InterPro"/>
</dbReference>
<dbReference type="GO" id="GO:0005886">
    <property type="term" value="C:plasma membrane"/>
    <property type="evidence" value="ECO:0007669"/>
    <property type="project" value="UniProtKB-SubCell"/>
</dbReference>
<feature type="transmembrane region" description="Helical" evidence="9">
    <location>
        <begin position="121"/>
        <end position="141"/>
    </location>
</feature>
<reference evidence="10" key="1">
    <citation type="journal article" date="2021" name="IMA Fungus">
        <title>Genomic characterization of three marine fungi, including Emericellopsis atlantica sp. nov. with signatures of a generalist lifestyle and marine biomass degradation.</title>
        <authorList>
            <person name="Hagestad O.C."/>
            <person name="Hou L."/>
            <person name="Andersen J.H."/>
            <person name="Hansen E.H."/>
            <person name="Altermark B."/>
            <person name="Li C."/>
            <person name="Kuhnert E."/>
            <person name="Cox R.J."/>
            <person name="Crous P.W."/>
            <person name="Spatafora J.W."/>
            <person name="Lail K."/>
            <person name="Amirebrahimi M."/>
            <person name="Lipzen A."/>
            <person name="Pangilinan J."/>
            <person name="Andreopoulos W."/>
            <person name="Hayes R.D."/>
            <person name="Ng V."/>
            <person name="Grigoriev I.V."/>
            <person name="Jackson S.A."/>
            <person name="Sutton T.D.S."/>
            <person name="Dobson A.D.W."/>
            <person name="Rama T."/>
        </authorList>
    </citation>
    <scope>NUCLEOTIDE SEQUENCE</scope>
    <source>
        <strain evidence="10">TS7</strain>
    </source>
</reference>
<evidence type="ECO:0000256" key="3">
    <source>
        <dbReference type="ARBA" id="ARBA00022475"/>
    </source>
</evidence>
<keyword evidence="7 9" id="KW-0472">Membrane</keyword>
<dbReference type="InterPro" id="IPR044669">
    <property type="entry name" value="YneE/VCCN1/2-like"/>
</dbReference>
<dbReference type="GeneID" id="70292906"/>
<feature type="transmembrane region" description="Helical" evidence="9">
    <location>
        <begin position="360"/>
        <end position="379"/>
    </location>
</feature>
<evidence type="ECO:0000313" key="10">
    <source>
        <dbReference type="EMBL" id="KAG9257172.1"/>
    </source>
</evidence>
<evidence type="ECO:0000256" key="6">
    <source>
        <dbReference type="ARBA" id="ARBA00023065"/>
    </source>
</evidence>
<evidence type="ECO:0000256" key="2">
    <source>
        <dbReference type="ARBA" id="ARBA00022448"/>
    </source>
</evidence>
<sequence>MTDGSFSSHGTTPNSSIGRQATRSNTEKTAVMTGNIQALHDDGDDPRSPVRPSMAANPFPRRASLDLDDYFVGPRDLSRHSKWPMFMRMHGSIVPKMIVPLLFVGAWTTAIVLISKHVYDLGVESVLLTITGFVVGLGLSFRSSTAYERYAEGRRYWQVLTNASHSLGRVFWIHANDPEGQDPRELMLKKVTAMNLVVAFSVALKHQLRFEPFTAYSDMQHMIGHLQTFAREATTAQPEKAQGQRKKFFKEVGEYLGISFATSNPRKMIKKSEKPLGNLPVEILSHLAICVDEMCRNDQLDVPMQQTMAYNNMALLNDCMTGCERVLNTPLPLAYAIAISQITWVYVLLLPFQLYSLLDWVAIPATVFASYIILGLLLIGGEIENPFGTDVNDLPLELYCEQIAHDMDVIASHEKRNPQDFVTSDANMPLYPASTAPMSVWMSRSEDKIREALKNKPRKMFEMRRQRDAGKSVHQAENMV</sequence>
<feature type="transmembrane region" description="Helical" evidence="9">
    <location>
        <begin position="333"/>
        <end position="354"/>
    </location>
</feature>
<organism evidence="10 11">
    <name type="scientific">Emericellopsis atlantica</name>
    <dbReference type="NCBI Taxonomy" id="2614577"/>
    <lineage>
        <taxon>Eukaryota</taxon>
        <taxon>Fungi</taxon>
        <taxon>Dikarya</taxon>
        <taxon>Ascomycota</taxon>
        <taxon>Pezizomycotina</taxon>
        <taxon>Sordariomycetes</taxon>
        <taxon>Hypocreomycetidae</taxon>
        <taxon>Hypocreales</taxon>
        <taxon>Bionectriaceae</taxon>
        <taxon>Emericellopsis</taxon>
    </lineage>
</organism>
<evidence type="ECO:0000256" key="9">
    <source>
        <dbReference type="SAM" id="Phobius"/>
    </source>
</evidence>
<dbReference type="AlphaFoldDB" id="A0A9P8CSA4"/>
<evidence type="ECO:0000256" key="4">
    <source>
        <dbReference type="ARBA" id="ARBA00022692"/>
    </source>
</evidence>
<keyword evidence="3" id="KW-1003">Cell membrane</keyword>
<dbReference type="EMBL" id="MU251246">
    <property type="protein sequence ID" value="KAG9257172.1"/>
    <property type="molecule type" value="Genomic_DNA"/>
</dbReference>
<proteinExistence type="predicted"/>
<keyword evidence="2" id="KW-0813">Transport</keyword>
<feature type="compositionally biased region" description="Basic and acidic residues" evidence="8">
    <location>
        <begin position="39"/>
        <end position="48"/>
    </location>
</feature>
<accession>A0A9P8CSA4</accession>
<gene>
    <name evidence="10" type="ORF">F5Z01DRAFT_633938</name>
</gene>
<comment type="caution">
    <text evidence="10">The sequence shown here is derived from an EMBL/GenBank/DDBJ whole genome shotgun (WGS) entry which is preliminary data.</text>
</comment>